<evidence type="ECO:0000313" key="10">
    <source>
        <dbReference type="EMBL" id="OAY64729.1"/>
    </source>
</evidence>
<feature type="compositionally biased region" description="Basic and acidic residues" evidence="8">
    <location>
        <begin position="63"/>
        <end position="80"/>
    </location>
</feature>
<keyword evidence="4 7" id="KW-0863">Zinc-finger</keyword>
<dbReference type="PANTHER" id="PTHR14003:SF1">
    <property type="entry name" value="ZINC FINGER TRANSCRIPTION FACTOR YY1"/>
    <property type="match status" value="1"/>
</dbReference>
<comment type="subcellular location">
    <subcellularLocation>
        <location evidence="1">Nucleus</location>
    </subcellularLocation>
</comment>
<dbReference type="Pfam" id="PF00096">
    <property type="entry name" value="zf-C2H2"/>
    <property type="match status" value="4"/>
</dbReference>
<evidence type="ECO:0000256" key="8">
    <source>
        <dbReference type="SAM" id="MobiDB-lite"/>
    </source>
</evidence>
<feature type="region of interest" description="Disordered" evidence="8">
    <location>
        <begin position="63"/>
        <end position="95"/>
    </location>
</feature>
<dbReference type="AlphaFoldDB" id="A0A199UJ12"/>
<keyword evidence="6" id="KW-0539">Nucleus</keyword>
<sequence length="465" mass="53548">MPHTFQYVSRLNWRRTQNPLSSSPSLSFFSFLMQNPNPLPKTLNPKTLIPPPIPLVIGLDPSEHEAKERGAGSRRAEMKPHAKGSPSGNRPIGRDRPPAARWVKEWFVSPSPSLRSHPRRDCGGRWDVLPVEVGQSIALLGFSVINAKDKLEALRETSKKPEVEDPKPKPTTERLYLCSYVGCGKIFVDFRALDKHVQTHEERKHVCHYEGCEKKFSDRSKLKRHFLVHTGKKPFKCHYEGCGKAFSLPFNLTNHFRTHCAENYHVCPHPECSRRFTDEYKLQSHIKTRHEKYAVMHKPKQTPQEKLHGIPNTPASASCDRPFVCPYEGCRKAYIHRYKLNLHLRKEHPDHDPPQNGKPSPTTSNAFDRASDQDAYVATYGAPKSFKRREPGKEEHNKKKSGPEVVYGEGYDLKIRTVNNTVEKQRQSEERYDGDDRSEETEEEGEMFDDLEYEEVNNEETEDED</sequence>
<dbReference type="FunFam" id="3.30.160.60:FF:001102">
    <property type="entry name" value="Transcription factor IIIA"/>
    <property type="match status" value="1"/>
</dbReference>
<feature type="region of interest" description="Disordered" evidence="8">
    <location>
        <begin position="346"/>
        <end position="367"/>
    </location>
</feature>
<dbReference type="Proteomes" id="UP000092600">
    <property type="component" value="Unassembled WGS sequence"/>
</dbReference>
<feature type="domain" description="C2H2-type" evidence="9">
    <location>
        <begin position="265"/>
        <end position="290"/>
    </location>
</feature>
<evidence type="ECO:0000256" key="2">
    <source>
        <dbReference type="ARBA" id="ARBA00022723"/>
    </source>
</evidence>
<evidence type="ECO:0000256" key="3">
    <source>
        <dbReference type="ARBA" id="ARBA00022737"/>
    </source>
</evidence>
<organism evidence="10 11">
    <name type="scientific">Ananas comosus</name>
    <name type="common">Pineapple</name>
    <name type="synonym">Ananas ananas</name>
    <dbReference type="NCBI Taxonomy" id="4615"/>
    <lineage>
        <taxon>Eukaryota</taxon>
        <taxon>Viridiplantae</taxon>
        <taxon>Streptophyta</taxon>
        <taxon>Embryophyta</taxon>
        <taxon>Tracheophyta</taxon>
        <taxon>Spermatophyta</taxon>
        <taxon>Magnoliopsida</taxon>
        <taxon>Liliopsida</taxon>
        <taxon>Poales</taxon>
        <taxon>Bromeliaceae</taxon>
        <taxon>Bromelioideae</taxon>
        <taxon>Ananas</taxon>
    </lineage>
</organism>
<dbReference type="GO" id="GO:0000785">
    <property type="term" value="C:chromatin"/>
    <property type="evidence" value="ECO:0007669"/>
    <property type="project" value="TreeGrafter"/>
</dbReference>
<feature type="compositionally biased region" description="Polar residues" evidence="8">
    <location>
        <begin position="357"/>
        <end position="366"/>
    </location>
</feature>
<dbReference type="FunFam" id="3.30.160.60:FF:000125">
    <property type="entry name" value="Putative zinc finger protein 143"/>
    <property type="match status" value="1"/>
</dbReference>
<feature type="compositionally biased region" description="Acidic residues" evidence="8">
    <location>
        <begin position="436"/>
        <end position="465"/>
    </location>
</feature>
<keyword evidence="5" id="KW-0862">Zinc</keyword>
<protein>
    <submittedName>
        <fullName evidence="10">Putative zinc finger protein</fullName>
    </submittedName>
</protein>
<dbReference type="SUPFAM" id="SSF57667">
    <property type="entry name" value="beta-beta-alpha zinc fingers"/>
    <property type="match status" value="3"/>
</dbReference>
<feature type="domain" description="C2H2-type" evidence="9">
    <location>
        <begin position="176"/>
        <end position="205"/>
    </location>
</feature>
<dbReference type="GO" id="GO:0000978">
    <property type="term" value="F:RNA polymerase II cis-regulatory region sequence-specific DNA binding"/>
    <property type="evidence" value="ECO:0007669"/>
    <property type="project" value="TreeGrafter"/>
</dbReference>
<feature type="compositionally biased region" description="Basic and acidic residues" evidence="8">
    <location>
        <begin position="388"/>
        <end position="397"/>
    </location>
</feature>
<feature type="domain" description="C2H2-type" evidence="9">
    <location>
        <begin position="235"/>
        <end position="264"/>
    </location>
</feature>
<accession>A0A199UJ12</accession>
<reference evidence="10 11" key="1">
    <citation type="journal article" date="2016" name="DNA Res.">
        <title>The draft genome of MD-2 pineapple using hybrid error correction of long reads.</title>
        <authorList>
            <person name="Redwan R.M."/>
            <person name="Saidin A."/>
            <person name="Kumar S.V."/>
        </authorList>
    </citation>
    <scope>NUCLEOTIDE SEQUENCE [LARGE SCALE GENOMIC DNA]</scope>
    <source>
        <strain evidence="11">cv. MD2</strain>
        <tissue evidence="10">Leaf</tissue>
    </source>
</reference>
<dbReference type="EMBL" id="LSRQ01007665">
    <property type="protein sequence ID" value="OAY64729.1"/>
    <property type="molecule type" value="Genomic_DNA"/>
</dbReference>
<dbReference type="Gene3D" id="3.30.160.60">
    <property type="entry name" value="Classic Zinc Finger"/>
    <property type="match status" value="5"/>
</dbReference>
<dbReference type="GO" id="GO:0031519">
    <property type="term" value="C:PcG protein complex"/>
    <property type="evidence" value="ECO:0007669"/>
    <property type="project" value="TreeGrafter"/>
</dbReference>
<evidence type="ECO:0000256" key="6">
    <source>
        <dbReference type="ARBA" id="ARBA00023242"/>
    </source>
</evidence>
<name>A0A199UJ12_ANACO</name>
<dbReference type="PANTHER" id="PTHR14003">
    <property type="entry name" value="TRANSCRIPTIONAL REPRESSOR PROTEIN YY"/>
    <property type="match status" value="1"/>
</dbReference>
<evidence type="ECO:0000313" key="11">
    <source>
        <dbReference type="Proteomes" id="UP000092600"/>
    </source>
</evidence>
<dbReference type="InterPro" id="IPR036236">
    <property type="entry name" value="Znf_C2H2_sf"/>
</dbReference>
<dbReference type="PROSITE" id="PS50157">
    <property type="entry name" value="ZINC_FINGER_C2H2_2"/>
    <property type="match status" value="5"/>
</dbReference>
<dbReference type="InterPro" id="IPR013087">
    <property type="entry name" value="Znf_C2H2_type"/>
</dbReference>
<evidence type="ECO:0000256" key="1">
    <source>
        <dbReference type="ARBA" id="ARBA00004123"/>
    </source>
</evidence>
<evidence type="ECO:0000256" key="7">
    <source>
        <dbReference type="PROSITE-ProRule" id="PRU00042"/>
    </source>
</evidence>
<dbReference type="GO" id="GO:0008270">
    <property type="term" value="F:zinc ion binding"/>
    <property type="evidence" value="ECO:0007669"/>
    <property type="project" value="UniProtKB-KW"/>
</dbReference>
<feature type="domain" description="C2H2-type" evidence="9">
    <location>
        <begin position="205"/>
        <end position="234"/>
    </location>
</feature>
<keyword evidence="3" id="KW-0677">Repeat</keyword>
<dbReference type="STRING" id="4615.A0A199UJ12"/>
<comment type="caution">
    <text evidence="10">The sequence shown here is derived from an EMBL/GenBank/DDBJ whole genome shotgun (WGS) entry which is preliminary data.</text>
</comment>
<feature type="region of interest" description="Disordered" evidence="8">
    <location>
        <begin position="380"/>
        <end position="465"/>
    </location>
</feature>
<dbReference type="GO" id="GO:0000981">
    <property type="term" value="F:DNA-binding transcription factor activity, RNA polymerase II-specific"/>
    <property type="evidence" value="ECO:0007669"/>
    <property type="project" value="TreeGrafter"/>
</dbReference>
<feature type="domain" description="C2H2-type" evidence="9">
    <location>
        <begin position="323"/>
        <end position="353"/>
    </location>
</feature>
<evidence type="ECO:0000259" key="9">
    <source>
        <dbReference type="PROSITE" id="PS50157"/>
    </source>
</evidence>
<dbReference type="SMART" id="SM00355">
    <property type="entry name" value="ZnF_C2H2"/>
    <property type="match status" value="5"/>
</dbReference>
<evidence type="ECO:0000256" key="4">
    <source>
        <dbReference type="ARBA" id="ARBA00022771"/>
    </source>
</evidence>
<feature type="compositionally biased region" description="Basic and acidic residues" evidence="8">
    <location>
        <begin position="423"/>
        <end position="435"/>
    </location>
</feature>
<evidence type="ECO:0000256" key="5">
    <source>
        <dbReference type="ARBA" id="ARBA00022833"/>
    </source>
</evidence>
<proteinExistence type="predicted"/>
<gene>
    <name evidence="10" type="ORF">ACMD2_03674</name>
</gene>
<dbReference type="GO" id="GO:0005667">
    <property type="term" value="C:transcription regulator complex"/>
    <property type="evidence" value="ECO:0007669"/>
    <property type="project" value="TreeGrafter"/>
</dbReference>
<keyword evidence="2" id="KW-0479">Metal-binding</keyword>
<dbReference type="PROSITE" id="PS00028">
    <property type="entry name" value="ZINC_FINGER_C2H2_1"/>
    <property type="match status" value="5"/>
</dbReference>